<name>A0A5B7KB55_PORTR</name>
<proteinExistence type="predicted"/>
<reference evidence="1 2" key="1">
    <citation type="submission" date="2019-05" db="EMBL/GenBank/DDBJ databases">
        <title>Another draft genome of Portunus trituberculatus and its Hox gene families provides insights of decapod evolution.</title>
        <authorList>
            <person name="Jeong J.-H."/>
            <person name="Song I."/>
            <person name="Kim S."/>
            <person name="Choi T."/>
            <person name="Kim D."/>
            <person name="Ryu S."/>
            <person name="Kim W."/>
        </authorList>
    </citation>
    <scope>NUCLEOTIDE SEQUENCE [LARGE SCALE GENOMIC DNA]</scope>
    <source>
        <tissue evidence="1">Muscle</tissue>
    </source>
</reference>
<dbReference type="AlphaFoldDB" id="A0A5B7KB55"/>
<protein>
    <submittedName>
        <fullName evidence="1">Uncharacterized protein</fullName>
    </submittedName>
</protein>
<dbReference type="EMBL" id="VSRR010149738">
    <property type="protein sequence ID" value="MPD06161.1"/>
    <property type="molecule type" value="Genomic_DNA"/>
</dbReference>
<gene>
    <name evidence="1" type="ORF">E2C01_101953</name>
</gene>
<keyword evidence="2" id="KW-1185">Reference proteome</keyword>
<accession>A0A5B7KB55</accession>
<comment type="caution">
    <text evidence="1">The sequence shown here is derived from an EMBL/GenBank/DDBJ whole genome shotgun (WGS) entry which is preliminary data.</text>
</comment>
<sequence length="60" mass="7158">MYLMLISVNKTSVQRRRLHHNAHAKQSAPRLPIKVRRLVPDVALKKINKKRARSRYRVEQ</sequence>
<evidence type="ECO:0000313" key="2">
    <source>
        <dbReference type="Proteomes" id="UP000324222"/>
    </source>
</evidence>
<dbReference type="Proteomes" id="UP000324222">
    <property type="component" value="Unassembled WGS sequence"/>
</dbReference>
<evidence type="ECO:0000313" key="1">
    <source>
        <dbReference type="EMBL" id="MPD06161.1"/>
    </source>
</evidence>
<organism evidence="1 2">
    <name type="scientific">Portunus trituberculatus</name>
    <name type="common">Swimming crab</name>
    <name type="synonym">Neptunus trituberculatus</name>
    <dbReference type="NCBI Taxonomy" id="210409"/>
    <lineage>
        <taxon>Eukaryota</taxon>
        <taxon>Metazoa</taxon>
        <taxon>Ecdysozoa</taxon>
        <taxon>Arthropoda</taxon>
        <taxon>Crustacea</taxon>
        <taxon>Multicrustacea</taxon>
        <taxon>Malacostraca</taxon>
        <taxon>Eumalacostraca</taxon>
        <taxon>Eucarida</taxon>
        <taxon>Decapoda</taxon>
        <taxon>Pleocyemata</taxon>
        <taxon>Brachyura</taxon>
        <taxon>Eubrachyura</taxon>
        <taxon>Portunoidea</taxon>
        <taxon>Portunidae</taxon>
        <taxon>Portuninae</taxon>
        <taxon>Portunus</taxon>
    </lineage>
</organism>